<reference evidence="3" key="1">
    <citation type="submission" date="2020-07" db="EMBL/GenBank/DDBJ databases">
        <title>Draft Genome Sequence of a Deep-Sea Yeast, Naganishia (Cryptococcus) liquefaciens strain N6.</title>
        <authorList>
            <person name="Han Y.W."/>
            <person name="Kajitani R."/>
            <person name="Morimoto H."/>
            <person name="Parhat M."/>
            <person name="Tsubouchi H."/>
            <person name="Bakenova O."/>
            <person name="Ogata M."/>
            <person name="Argunhan B."/>
            <person name="Aoki R."/>
            <person name="Kajiwara S."/>
            <person name="Itoh T."/>
            <person name="Iwasaki H."/>
        </authorList>
    </citation>
    <scope>NUCLEOTIDE SEQUENCE</scope>
    <source>
        <strain evidence="3">N6</strain>
    </source>
</reference>
<dbReference type="AlphaFoldDB" id="A0A8H3YJI6"/>
<dbReference type="EMBL" id="BLZA01000048">
    <property type="protein sequence ID" value="GHJ89561.1"/>
    <property type="molecule type" value="Genomic_DNA"/>
</dbReference>
<comment type="caution">
    <text evidence="3">The sequence shown here is derived from an EMBL/GenBank/DDBJ whole genome shotgun (WGS) entry which is preliminary data.</text>
</comment>
<dbReference type="InterPro" id="IPR050797">
    <property type="entry name" value="Carb_Metab_Trans_Reg"/>
</dbReference>
<keyword evidence="4" id="KW-1185">Reference proteome</keyword>
<accession>A0A8H3YJI6</accession>
<feature type="region of interest" description="Disordered" evidence="2">
    <location>
        <begin position="1"/>
        <end position="26"/>
    </location>
</feature>
<evidence type="ECO:0000256" key="2">
    <source>
        <dbReference type="SAM" id="MobiDB-lite"/>
    </source>
</evidence>
<keyword evidence="1" id="KW-0539">Nucleus</keyword>
<feature type="compositionally biased region" description="Polar residues" evidence="2">
    <location>
        <begin position="1"/>
        <end position="19"/>
    </location>
</feature>
<sequence length="588" mass="63833">MTKNTRSIEQVNYPPSGSLPQDGGNDIDAVLKVPSRTSDCRAPPSAVDESRALEIPVSKTIVGLPVSEVSLDVPTAISSGDDIDWNRLLAQMTTPLNPATLSSDNVFAGVGSSAAGAGFAAEAGSSRTFPIQLDAQVGPAESTGAPWSISLAPRPRDTLDVSPMLTLCLDTLVQPQVTTFFTRIAPMIPIFSLTDIQARLDHLAWQATPEKDFVGLVLAMTALSLVHPLTIHESVHRPTRFRQAQILIDEALRLRAGWSFGSQTSVEAIMTSYLIFGALYEMGHLVAARMRLREAVALGEAMGLDEGRMYVCLSRREAIRRLKMFWVLSVTERAYSLQHGGKIVFESSISADQVLLAVDGTRAVCNTSKEASAADDETDPPPSLKYLAHLFSYIDQDLLACWNGRCAGVGSCRSLTESRAVHILGRLGGTAENVFGVDLAHHERRADMTESQRADLLITWQWLRNRMWKLAERHGMTTTNTAQGPIELSHMYLARVAIATLNICKGLSTSSMDAHGAGFAQKLYDIASAVPELLRQDVVHEPALFSRAQRAHLDVIVRELYGHVARYRSGQSELVGPLAEAIATVAVG</sequence>
<dbReference type="OrthoDB" id="271595at2759"/>
<dbReference type="CDD" id="cd12148">
    <property type="entry name" value="fungal_TF_MHR"/>
    <property type="match status" value="1"/>
</dbReference>
<dbReference type="Proteomes" id="UP000620104">
    <property type="component" value="Unassembled WGS sequence"/>
</dbReference>
<evidence type="ECO:0000256" key="1">
    <source>
        <dbReference type="ARBA" id="ARBA00023242"/>
    </source>
</evidence>
<dbReference type="PANTHER" id="PTHR31668">
    <property type="entry name" value="GLUCOSE TRANSPORT TRANSCRIPTION REGULATOR RGT1-RELATED-RELATED"/>
    <property type="match status" value="1"/>
</dbReference>
<evidence type="ECO:0000313" key="4">
    <source>
        <dbReference type="Proteomes" id="UP000620104"/>
    </source>
</evidence>
<evidence type="ECO:0008006" key="5">
    <source>
        <dbReference type="Google" id="ProtNLM"/>
    </source>
</evidence>
<organism evidence="3 4">
    <name type="scientific">Naganishia liquefaciens</name>
    <dbReference type="NCBI Taxonomy" id="104408"/>
    <lineage>
        <taxon>Eukaryota</taxon>
        <taxon>Fungi</taxon>
        <taxon>Dikarya</taxon>
        <taxon>Basidiomycota</taxon>
        <taxon>Agaricomycotina</taxon>
        <taxon>Tremellomycetes</taxon>
        <taxon>Filobasidiales</taxon>
        <taxon>Filobasidiaceae</taxon>
        <taxon>Naganishia</taxon>
    </lineage>
</organism>
<gene>
    <name evidence="3" type="ORF">NliqN6_5963</name>
</gene>
<proteinExistence type="predicted"/>
<dbReference type="PANTHER" id="PTHR31668:SF30">
    <property type="entry name" value="ZN(II)2CYS6 TRANSCRIPTION FACTOR (EUROFUNG)"/>
    <property type="match status" value="1"/>
</dbReference>
<name>A0A8H3YJI6_9TREE</name>
<evidence type="ECO:0000313" key="3">
    <source>
        <dbReference type="EMBL" id="GHJ89561.1"/>
    </source>
</evidence>
<protein>
    <recommendedName>
        <fullName evidence="5">Transcription factor domain-containing protein</fullName>
    </recommendedName>
</protein>